<reference evidence="2 3" key="1">
    <citation type="journal article" date="2016" name="Nat. Commun.">
        <title>Ectomycorrhizal ecology is imprinted in the genome of the dominant symbiotic fungus Cenococcum geophilum.</title>
        <authorList>
            <consortium name="DOE Joint Genome Institute"/>
            <person name="Peter M."/>
            <person name="Kohler A."/>
            <person name="Ohm R.A."/>
            <person name="Kuo A."/>
            <person name="Krutzmann J."/>
            <person name="Morin E."/>
            <person name="Arend M."/>
            <person name="Barry K.W."/>
            <person name="Binder M."/>
            <person name="Choi C."/>
            <person name="Clum A."/>
            <person name="Copeland A."/>
            <person name="Grisel N."/>
            <person name="Haridas S."/>
            <person name="Kipfer T."/>
            <person name="LaButti K."/>
            <person name="Lindquist E."/>
            <person name="Lipzen A."/>
            <person name="Maire R."/>
            <person name="Meier B."/>
            <person name="Mihaltcheva S."/>
            <person name="Molinier V."/>
            <person name="Murat C."/>
            <person name="Poggeler S."/>
            <person name="Quandt C.A."/>
            <person name="Sperisen C."/>
            <person name="Tritt A."/>
            <person name="Tisserant E."/>
            <person name="Crous P.W."/>
            <person name="Henrissat B."/>
            <person name="Nehls U."/>
            <person name="Egli S."/>
            <person name="Spatafora J.W."/>
            <person name="Grigoriev I.V."/>
            <person name="Martin F.M."/>
        </authorList>
    </citation>
    <scope>NUCLEOTIDE SEQUENCE [LARGE SCALE GENOMIC DNA]</scope>
    <source>
        <strain evidence="2 3">CBS 459.81</strain>
    </source>
</reference>
<gene>
    <name evidence="2" type="ORF">K432DRAFT_404318</name>
</gene>
<sequence>MARPGLTADFPFRSNSIDHLQGLGYPSTLAYVLGIPSSGNAEPRRTDEVRKERHDVEVLVSAQNSHAIAASRRDCATNTKLGIFTINDVSKLIQEGEPSTNPSAIPQQSLSNPSAIPQQSLSNPSAIPQDFSHLSLCRLTPPKTRSCATNMTADSSLLEPYMTCHSADHIPNP</sequence>
<dbReference type="EMBL" id="KV744941">
    <property type="protein sequence ID" value="OCK80903.1"/>
    <property type="molecule type" value="Genomic_DNA"/>
</dbReference>
<evidence type="ECO:0000313" key="2">
    <source>
        <dbReference type="EMBL" id="OCK80903.1"/>
    </source>
</evidence>
<keyword evidence="3" id="KW-1185">Reference proteome</keyword>
<accession>A0A8E2EBR2</accession>
<evidence type="ECO:0000256" key="1">
    <source>
        <dbReference type="SAM" id="MobiDB-lite"/>
    </source>
</evidence>
<protein>
    <submittedName>
        <fullName evidence="2">Uncharacterized protein</fullName>
    </submittedName>
</protein>
<feature type="region of interest" description="Disordered" evidence="1">
    <location>
        <begin position="95"/>
        <end position="127"/>
    </location>
</feature>
<feature type="compositionally biased region" description="Polar residues" evidence="1">
    <location>
        <begin position="97"/>
        <end position="126"/>
    </location>
</feature>
<evidence type="ECO:0000313" key="3">
    <source>
        <dbReference type="Proteomes" id="UP000250266"/>
    </source>
</evidence>
<dbReference type="Proteomes" id="UP000250266">
    <property type="component" value="Unassembled WGS sequence"/>
</dbReference>
<dbReference type="AlphaFoldDB" id="A0A8E2EBR2"/>
<organism evidence="2 3">
    <name type="scientific">Lepidopterella palustris CBS 459.81</name>
    <dbReference type="NCBI Taxonomy" id="1314670"/>
    <lineage>
        <taxon>Eukaryota</taxon>
        <taxon>Fungi</taxon>
        <taxon>Dikarya</taxon>
        <taxon>Ascomycota</taxon>
        <taxon>Pezizomycotina</taxon>
        <taxon>Dothideomycetes</taxon>
        <taxon>Pleosporomycetidae</taxon>
        <taxon>Mytilinidiales</taxon>
        <taxon>Argynnaceae</taxon>
        <taxon>Lepidopterella</taxon>
    </lineage>
</organism>
<name>A0A8E2EBR2_9PEZI</name>
<proteinExistence type="predicted"/>